<dbReference type="STRING" id="926571.NVIE_2011"/>
<protein>
    <submittedName>
        <fullName evidence="1">Uncharacterized protein</fullName>
    </submittedName>
</protein>
<gene>
    <name evidence="1" type="ORF">NVIE_2011</name>
</gene>
<dbReference type="KEGG" id="nvn:NVIE_2011"/>
<dbReference type="AlphaFoldDB" id="A0A060HL37"/>
<accession>A0A060HL37</accession>
<dbReference type="Proteomes" id="UP000027093">
    <property type="component" value="Chromosome"/>
</dbReference>
<proteinExistence type="predicted"/>
<keyword evidence="2" id="KW-1185">Reference proteome</keyword>
<evidence type="ECO:0000313" key="2">
    <source>
        <dbReference type="Proteomes" id="UP000027093"/>
    </source>
</evidence>
<reference evidence="1 2" key="1">
    <citation type="journal article" date="2014" name="Int. J. Syst. Evol. Microbiol.">
        <title>Nitrososphaera viennensis gen. nov., sp. nov., an aerobic and mesophilic, ammonia-oxidizing archaeon from soil and a member of the archaeal phylum Thaumarchaeota.</title>
        <authorList>
            <person name="Stieglmeier M."/>
            <person name="Klingl A."/>
            <person name="Alves R.J."/>
            <person name="Rittmann S.K."/>
            <person name="Melcher M."/>
            <person name="Leisch N."/>
            <person name="Schleper C."/>
        </authorList>
    </citation>
    <scope>NUCLEOTIDE SEQUENCE [LARGE SCALE GENOMIC DNA]</scope>
    <source>
        <strain evidence="1">EN76</strain>
    </source>
</reference>
<name>A0A060HL37_9ARCH</name>
<organism evidence="1 2">
    <name type="scientific">Nitrososphaera viennensis EN76</name>
    <dbReference type="NCBI Taxonomy" id="926571"/>
    <lineage>
        <taxon>Archaea</taxon>
        <taxon>Nitrososphaerota</taxon>
        <taxon>Nitrososphaeria</taxon>
        <taxon>Nitrososphaerales</taxon>
        <taxon>Nitrososphaeraceae</taxon>
        <taxon>Nitrososphaera</taxon>
    </lineage>
</organism>
<sequence>MDGYQDAEMAAITVHCTILGKMVRTISVPNEIEKAVYKTTNSVVLLILIQSIVYTRRSFQYR</sequence>
<dbReference type="EMBL" id="CP007536">
    <property type="protein sequence ID" value="AIC16218.1"/>
    <property type="molecule type" value="Genomic_DNA"/>
</dbReference>
<evidence type="ECO:0000313" key="1">
    <source>
        <dbReference type="EMBL" id="AIC16218.1"/>
    </source>
</evidence>
<dbReference type="HOGENOM" id="CLU_2893378_0_0_2"/>